<evidence type="ECO:0000256" key="6">
    <source>
        <dbReference type="ARBA" id="ARBA00022989"/>
    </source>
</evidence>
<dbReference type="InterPro" id="IPR005665">
    <property type="entry name" value="SecF_bac"/>
</dbReference>
<dbReference type="GO" id="GO:0065002">
    <property type="term" value="P:intracellular protein transmembrane transport"/>
    <property type="evidence" value="ECO:0007669"/>
    <property type="project" value="UniProtKB-UniRule"/>
</dbReference>
<dbReference type="EMBL" id="RBIE01000001">
    <property type="protein sequence ID" value="RKQ63755.1"/>
    <property type="molecule type" value="Genomic_DNA"/>
</dbReference>
<comment type="similarity">
    <text evidence="13">Belongs to the SecD/SecF family. SecF subfamily.</text>
</comment>
<evidence type="ECO:0000256" key="7">
    <source>
        <dbReference type="ARBA" id="ARBA00023010"/>
    </source>
</evidence>
<evidence type="ECO:0000256" key="2">
    <source>
        <dbReference type="ARBA" id="ARBA00022448"/>
    </source>
</evidence>
<evidence type="ECO:0000256" key="3">
    <source>
        <dbReference type="ARBA" id="ARBA00022475"/>
    </source>
</evidence>
<keyword evidence="16" id="KW-1185">Reference proteome</keyword>
<dbReference type="FunFam" id="1.20.1640.10:FF:000024">
    <property type="entry name" value="Multifunctional fusion protein"/>
    <property type="match status" value="1"/>
</dbReference>
<keyword evidence="8 13" id="KW-0472">Membrane</keyword>
<evidence type="ECO:0000256" key="8">
    <source>
        <dbReference type="ARBA" id="ARBA00023136"/>
    </source>
</evidence>
<keyword evidence="5 13" id="KW-0653">Protein transport</keyword>
<dbReference type="PANTHER" id="PTHR30081">
    <property type="entry name" value="PROTEIN-EXPORT MEMBRANE PROTEIN SEC"/>
    <property type="match status" value="1"/>
</dbReference>
<dbReference type="GO" id="GO:0043952">
    <property type="term" value="P:protein transport by the Sec complex"/>
    <property type="evidence" value="ECO:0007669"/>
    <property type="project" value="UniProtKB-UniRule"/>
</dbReference>
<evidence type="ECO:0000256" key="10">
    <source>
        <dbReference type="ARBA" id="ARBA00060856"/>
    </source>
</evidence>
<dbReference type="NCBIfam" id="TIGR00916">
    <property type="entry name" value="2A0604s01"/>
    <property type="match status" value="1"/>
</dbReference>
<dbReference type="Gene3D" id="1.20.1640.10">
    <property type="entry name" value="Multidrug efflux transporter AcrB transmembrane domain"/>
    <property type="match status" value="1"/>
</dbReference>
<accession>A0A420W909</accession>
<dbReference type="OrthoDB" id="9805019at2"/>
<reference evidence="15 16" key="1">
    <citation type="submission" date="2018-10" db="EMBL/GenBank/DDBJ databases">
        <title>Genomic Encyclopedia of Type Strains, Phase IV (KMG-IV): sequencing the most valuable type-strain genomes for metagenomic binning, comparative biology and taxonomic classification.</title>
        <authorList>
            <person name="Goeker M."/>
        </authorList>
    </citation>
    <scope>NUCLEOTIDE SEQUENCE [LARGE SCALE GENOMIC DNA]</scope>
    <source>
        <strain evidence="15 16">DSM 15521</strain>
    </source>
</reference>
<protein>
    <recommendedName>
        <fullName evidence="13">Protein-export membrane protein SecF</fullName>
    </recommendedName>
</protein>
<comment type="subunit">
    <text evidence="12">Part of the essential Sec protein translocation apparatus which comprises SecA, SecYEG and auxiliary proteins SecDF-YajC and YidC.</text>
</comment>
<gene>
    <name evidence="13" type="primary">secF</name>
    <name evidence="15" type="ORF">C7457_0636</name>
</gene>
<feature type="transmembrane region" description="Helical" evidence="13">
    <location>
        <begin position="12"/>
        <end position="31"/>
    </location>
</feature>
<dbReference type="SUPFAM" id="SSF82866">
    <property type="entry name" value="Multidrug efflux transporter AcrB transmembrane domain"/>
    <property type="match status" value="1"/>
</dbReference>
<evidence type="ECO:0000256" key="12">
    <source>
        <dbReference type="ARBA" id="ARBA00065973"/>
    </source>
</evidence>
<keyword evidence="7 13" id="KW-0811">Translocation</keyword>
<comment type="function">
    <text evidence="9 13">Part of the Sec protein translocase complex. Interacts with the SecYEG preprotein conducting channel. SecDF uses the proton motive force (PMF) to complete protein translocation after the ATP-dependent function of SecA.</text>
</comment>
<comment type="caution">
    <text evidence="15">The sequence shown here is derived from an EMBL/GenBank/DDBJ whole genome shotgun (WGS) entry which is preliminary data.</text>
</comment>
<dbReference type="GO" id="GO:0015450">
    <property type="term" value="F:protein-transporting ATPase activity"/>
    <property type="evidence" value="ECO:0007669"/>
    <property type="project" value="InterPro"/>
</dbReference>
<comment type="similarity">
    <text evidence="11">In the N-terminal section; belongs to the SecD/SecF family. SecD subfamily.</text>
</comment>
<dbReference type="GO" id="GO:0005886">
    <property type="term" value="C:plasma membrane"/>
    <property type="evidence" value="ECO:0007669"/>
    <property type="project" value="UniProtKB-SubCell"/>
</dbReference>
<keyword evidence="3 13" id="KW-1003">Cell membrane</keyword>
<evidence type="ECO:0000313" key="16">
    <source>
        <dbReference type="Proteomes" id="UP000280881"/>
    </source>
</evidence>
<dbReference type="RefSeq" id="WP_121169989.1">
    <property type="nucleotide sequence ID" value="NZ_RBIE01000001.1"/>
</dbReference>
<keyword evidence="6 13" id="KW-1133">Transmembrane helix</keyword>
<sequence length="294" mass="32714">MKRKFDFIGKRHLAYLLSLLLIAGSWFYGAFVKGPKFGIDFTGGTLVEVRINQENVNTETIRNLLKGKVEGVSVQNVEGERAFLIKAPVQGDPNETVSKIRKTLKEEFDGKLTVLKVEMIGPTIGKELKEKGIMAIIYALIGILIYVAWRFEPIFACGAILALVHDSLATVGIFMSVGREFSLPVIAALLTVIGYSINDTIVVYDRIRENMKVLLRSRPFEEIVNDSISQTLSRTVITSLTTLFVVLCLYLFGGGVINDFAFVLLVGIIVGTYSSIFIASAIVVDWYRYVKKEK</sequence>
<dbReference type="Pfam" id="PF02355">
    <property type="entry name" value="SecD_SecF_C"/>
    <property type="match status" value="1"/>
</dbReference>
<dbReference type="AlphaFoldDB" id="A0A420W909"/>
<comment type="subcellular location">
    <subcellularLocation>
        <location evidence="1 13">Cell membrane</location>
        <topology evidence="1 13">Multi-pass membrane protein</topology>
    </subcellularLocation>
</comment>
<dbReference type="NCBIfam" id="TIGR00966">
    <property type="entry name" value="transloc_SecF"/>
    <property type="match status" value="1"/>
</dbReference>
<name>A0A420W909_9BACT</name>
<comment type="similarity">
    <text evidence="10">In the C-terminal section; belongs to the SecD/SecF family. SecF subfamily.</text>
</comment>
<dbReference type="InterPro" id="IPR022813">
    <property type="entry name" value="SecD/SecF_arch_bac"/>
</dbReference>
<evidence type="ECO:0000256" key="11">
    <source>
        <dbReference type="ARBA" id="ARBA00061053"/>
    </source>
</evidence>
<evidence type="ECO:0000313" key="15">
    <source>
        <dbReference type="EMBL" id="RKQ63755.1"/>
    </source>
</evidence>
<feature type="transmembrane region" description="Helical" evidence="13">
    <location>
        <begin position="236"/>
        <end position="254"/>
    </location>
</feature>
<dbReference type="HAMAP" id="MF_01464_B">
    <property type="entry name" value="SecF_B"/>
    <property type="match status" value="1"/>
</dbReference>
<feature type="transmembrane region" description="Helical" evidence="13">
    <location>
        <begin position="154"/>
        <end position="175"/>
    </location>
</feature>
<dbReference type="GO" id="GO:0006605">
    <property type="term" value="P:protein targeting"/>
    <property type="evidence" value="ECO:0007669"/>
    <property type="project" value="UniProtKB-UniRule"/>
</dbReference>
<dbReference type="InterPro" id="IPR048634">
    <property type="entry name" value="SecD_SecF_C"/>
</dbReference>
<feature type="transmembrane region" description="Helical" evidence="13">
    <location>
        <begin position="132"/>
        <end position="149"/>
    </location>
</feature>
<dbReference type="PRINTS" id="PR01755">
    <property type="entry name" value="SECFTRNLCASE"/>
</dbReference>
<dbReference type="Pfam" id="PF07549">
    <property type="entry name" value="Sec_GG"/>
    <property type="match status" value="1"/>
</dbReference>
<keyword evidence="2 13" id="KW-0813">Transport</keyword>
<dbReference type="InterPro" id="IPR022646">
    <property type="entry name" value="SecD/SecF_CS"/>
</dbReference>
<feature type="domain" description="Protein export membrane protein SecD/SecF C-terminal" evidence="14">
    <location>
        <begin position="103"/>
        <end position="287"/>
    </location>
</feature>
<organism evidence="15 16">
    <name type="scientific">Thermovibrio guaymasensis</name>
    <dbReference type="NCBI Taxonomy" id="240167"/>
    <lineage>
        <taxon>Bacteria</taxon>
        <taxon>Pseudomonadati</taxon>
        <taxon>Aquificota</taxon>
        <taxon>Aquificia</taxon>
        <taxon>Desulfurobacteriales</taxon>
        <taxon>Desulfurobacteriaceae</taxon>
        <taxon>Thermovibrio</taxon>
    </lineage>
</organism>
<feature type="transmembrane region" description="Helical" evidence="13">
    <location>
        <begin position="260"/>
        <end position="284"/>
    </location>
</feature>
<evidence type="ECO:0000256" key="1">
    <source>
        <dbReference type="ARBA" id="ARBA00004651"/>
    </source>
</evidence>
<evidence type="ECO:0000256" key="9">
    <source>
        <dbReference type="ARBA" id="ARBA00059018"/>
    </source>
</evidence>
<evidence type="ECO:0000259" key="14">
    <source>
        <dbReference type="Pfam" id="PF02355"/>
    </source>
</evidence>
<feature type="transmembrane region" description="Helical" evidence="13">
    <location>
        <begin position="181"/>
        <end position="204"/>
    </location>
</feature>
<dbReference type="PANTHER" id="PTHR30081:SF8">
    <property type="entry name" value="PROTEIN TRANSLOCASE SUBUNIT SECF"/>
    <property type="match status" value="1"/>
</dbReference>
<keyword evidence="4 13" id="KW-0812">Transmembrane</keyword>
<dbReference type="Proteomes" id="UP000280881">
    <property type="component" value="Unassembled WGS sequence"/>
</dbReference>
<dbReference type="InterPro" id="IPR055344">
    <property type="entry name" value="SecD_SecF_C_bact"/>
</dbReference>
<comment type="subunit">
    <text evidence="13">Forms a complex with SecD. Part of the essential Sec protein translocation apparatus which comprises SecA, SecYEG and auxiliary proteins SecDF. Other proteins may also be involved.</text>
</comment>
<proteinExistence type="inferred from homology"/>
<evidence type="ECO:0000256" key="5">
    <source>
        <dbReference type="ARBA" id="ARBA00022927"/>
    </source>
</evidence>
<evidence type="ECO:0000256" key="4">
    <source>
        <dbReference type="ARBA" id="ARBA00022692"/>
    </source>
</evidence>
<dbReference type="InterPro" id="IPR022645">
    <property type="entry name" value="SecD/SecF_bac"/>
</dbReference>
<evidence type="ECO:0000256" key="13">
    <source>
        <dbReference type="HAMAP-Rule" id="MF_01464"/>
    </source>
</evidence>